<evidence type="ECO:0000256" key="11">
    <source>
        <dbReference type="SAM" id="MobiDB-lite"/>
    </source>
</evidence>
<evidence type="ECO:0000256" key="3">
    <source>
        <dbReference type="ARBA" id="ARBA00022527"/>
    </source>
</evidence>
<dbReference type="PROSITE" id="PS50011">
    <property type="entry name" value="PROTEIN_KINASE_DOM"/>
    <property type="match status" value="1"/>
</dbReference>
<sequence>MYNDQSHLRHRIPNYNSNNNSSSNAYHGFNDSDSGFPHTSTGAGRNGLRSTFPPSGRNVFGKHRPMTFGTAPRGDYAHTTHSDNSPMKPKVVTVVRAGPTRPHKKITILLNRRAVQTYEQLVADISEALGQPKWKNDHIRKLYTLKGREVRSVSDFFREDDVFIAVGREQLTTMDVQEVLQELYPDSPYAESLIRQNLQKAYKQNKQSRRHLTEQSKGSKSDSGLGDSTEGERRFNDATYRSPRMEKGRARQLVTERRRFQDQERIKAQKWERGRWEREQEELEDELRRRHGNRDSPSDDLNQSLRDAERRKKERAQWESEERERQRRKQLEEEERRRREDEEKRERDRLRRSKLTLANYRREREMEEQRKLKHLEDELKRERQKDDAERKRRIREEEEKRRRREEDEERKLREIENERKKLEEERRRLEEEKKRIRDEDERRKKREERHRDEQERREMIEREKRERDEEERRRKREIEQMEEERRRREAADRKDVHSPVTYTNKADDTDRLRRIQKFKAPSRRIINRGDIESRYEIGKTIGDGNFAVVKECRLRNTESEYAMKIIDKSKLKGKEDMIENEIAIMKNCHHPNIVRLIEEFETEDEIYLVLEYIKGGDLFDAITESVKFTERDAANMVADLSEALAFLHSKNIIHRDLKPENLLVSRNKDGSMTLKLADFGLAMEVTEPIYTVCGTPTYVAPEILAETGYGLEVDMWATGVITYILLCGFPPFRSLERDQEELFEIIQLGEYEFLSPYWDNISDAAKDLIQRLLVVDTKRRYTAEQVLAHPWIQSEGSYKGPNLQREITMNLEKNFGDRNRRKVALSQQAVH</sequence>
<feature type="compositionally biased region" description="Polar residues" evidence="11">
    <location>
        <begin position="31"/>
        <end position="53"/>
    </location>
</feature>
<dbReference type="InterPro" id="IPR003533">
    <property type="entry name" value="Doublecortin_dom"/>
</dbReference>
<feature type="region of interest" description="Disordered" evidence="11">
    <location>
        <begin position="1"/>
        <end position="60"/>
    </location>
</feature>
<comment type="similarity">
    <text evidence="1">Belongs to the protein kinase superfamily. CAMK Ser/Thr protein kinase family. CaMK subfamily.</text>
</comment>
<evidence type="ECO:0000256" key="7">
    <source>
        <dbReference type="ARBA" id="ARBA00022840"/>
    </source>
</evidence>
<dbReference type="EC" id="2.7.11.1" evidence="2"/>
<comment type="catalytic activity">
    <reaction evidence="8">
        <text>L-threonyl-[protein] + ATP = O-phospho-L-threonyl-[protein] + ADP + H(+)</text>
        <dbReference type="Rhea" id="RHEA:46608"/>
        <dbReference type="Rhea" id="RHEA-COMP:11060"/>
        <dbReference type="Rhea" id="RHEA-COMP:11605"/>
        <dbReference type="ChEBI" id="CHEBI:15378"/>
        <dbReference type="ChEBI" id="CHEBI:30013"/>
        <dbReference type="ChEBI" id="CHEBI:30616"/>
        <dbReference type="ChEBI" id="CHEBI:61977"/>
        <dbReference type="ChEBI" id="CHEBI:456216"/>
        <dbReference type="EC" id="2.7.11.1"/>
    </reaction>
</comment>
<feature type="compositionally biased region" description="Basic and acidic residues" evidence="11">
    <location>
        <begin position="243"/>
        <end position="258"/>
    </location>
</feature>
<dbReference type="Gene3D" id="1.10.510.10">
    <property type="entry name" value="Transferase(Phosphotransferase) domain 1"/>
    <property type="match status" value="1"/>
</dbReference>
<accession>A0A6F9DB78</accession>
<protein>
    <recommendedName>
        <fullName evidence="2">non-specific serine/threonine protein kinase</fullName>
        <ecNumber evidence="2">2.7.11.1</ecNumber>
    </recommendedName>
</protein>
<keyword evidence="5 10" id="KW-0547">Nucleotide-binding</keyword>
<organism evidence="14">
    <name type="scientific">Phallusia mammillata</name>
    <dbReference type="NCBI Taxonomy" id="59560"/>
    <lineage>
        <taxon>Eukaryota</taxon>
        <taxon>Metazoa</taxon>
        <taxon>Chordata</taxon>
        <taxon>Tunicata</taxon>
        <taxon>Ascidiacea</taxon>
        <taxon>Phlebobranchia</taxon>
        <taxon>Ascidiidae</taxon>
        <taxon>Phallusia</taxon>
    </lineage>
</organism>
<dbReference type="FunFam" id="3.30.200.20:FF:000003">
    <property type="entry name" value="Non-specific serine/threonine protein kinase"/>
    <property type="match status" value="1"/>
</dbReference>
<dbReference type="PROSITE" id="PS50309">
    <property type="entry name" value="DC"/>
    <property type="match status" value="1"/>
</dbReference>
<proteinExistence type="evidence at transcript level"/>
<dbReference type="CDD" id="cd16111">
    <property type="entry name" value="DCX_DCLK3"/>
    <property type="match status" value="1"/>
</dbReference>
<dbReference type="InterPro" id="IPR008271">
    <property type="entry name" value="Ser/Thr_kinase_AS"/>
</dbReference>
<dbReference type="FunFam" id="1.10.510.10:FF:000066">
    <property type="entry name" value="Serine/threonine-protein kinase DCLK1 isoform 2"/>
    <property type="match status" value="1"/>
</dbReference>
<feature type="domain" description="Protein kinase" evidence="12">
    <location>
        <begin position="535"/>
        <end position="792"/>
    </location>
</feature>
<dbReference type="GO" id="GO:0035556">
    <property type="term" value="P:intracellular signal transduction"/>
    <property type="evidence" value="ECO:0007669"/>
    <property type="project" value="InterPro"/>
</dbReference>
<feature type="compositionally biased region" description="Basic and acidic residues" evidence="11">
    <location>
        <begin position="360"/>
        <end position="400"/>
    </location>
</feature>
<feature type="compositionally biased region" description="Low complexity" evidence="11">
    <location>
        <begin position="14"/>
        <end position="24"/>
    </location>
</feature>
<dbReference type="EMBL" id="LR784376">
    <property type="protein sequence ID" value="CAB3236351.1"/>
    <property type="molecule type" value="mRNA"/>
</dbReference>
<dbReference type="GO" id="GO:0004674">
    <property type="term" value="F:protein serine/threonine kinase activity"/>
    <property type="evidence" value="ECO:0007669"/>
    <property type="project" value="UniProtKB-KW"/>
</dbReference>
<dbReference type="PROSITE" id="PS00108">
    <property type="entry name" value="PROTEIN_KINASE_ST"/>
    <property type="match status" value="1"/>
</dbReference>
<dbReference type="GO" id="GO:0005524">
    <property type="term" value="F:ATP binding"/>
    <property type="evidence" value="ECO:0007669"/>
    <property type="project" value="UniProtKB-UniRule"/>
</dbReference>
<dbReference type="Pfam" id="PF03607">
    <property type="entry name" value="DCX"/>
    <property type="match status" value="1"/>
</dbReference>
<dbReference type="PROSITE" id="PS00107">
    <property type="entry name" value="PROTEIN_KINASE_ATP"/>
    <property type="match status" value="1"/>
</dbReference>
<keyword evidence="3" id="KW-0723">Serine/threonine-protein kinase</keyword>
<feature type="domain" description="Doublecortin" evidence="13">
    <location>
        <begin position="90"/>
        <end position="177"/>
    </location>
</feature>
<feature type="binding site" evidence="10">
    <location>
        <position position="564"/>
    </location>
    <ligand>
        <name>ATP</name>
        <dbReference type="ChEBI" id="CHEBI:30616"/>
    </ligand>
</feature>
<dbReference type="InterPro" id="IPR017441">
    <property type="entry name" value="Protein_kinase_ATP_BS"/>
</dbReference>
<evidence type="ECO:0000256" key="9">
    <source>
        <dbReference type="ARBA" id="ARBA00048679"/>
    </source>
</evidence>
<dbReference type="CDD" id="cd14095">
    <property type="entry name" value="STKc_DCKL"/>
    <property type="match status" value="1"/>
</dbReference>
<keyword evidence="7 10" id="KW-0067">ATP-binding</keyword>
<feature type="region of interest" description="Disordered" evidence="11">
    <location>
        <begin position="201"/>
        <end position="258"/>
    </location>
</feature>
<feature type="region of interest" description="Disordered" evidence="11">
    <location>
        <begin position="286"/>
        <end position="411"/>
    </location>
</feature>
<dbReference type="InterPro" id="IPR000719">
    <property type="entry name" value="Prot_kinase_dom"/>
</dbReference>
<feature type="compositionally biased region" description="Basic and acidic residues" evidence="11">
    <location>
        <begin position="469"/>
        <end position="497"/>
    </location>
</feature>
<comment type="catalytic activity">
    <reaction evidence="9">
        <text>L-seryl-[protein] + ATP = O-phospho-L-seryl-[protein] + ADP + H(+)</text>
        <dbReference type="Rhea" id="RHEA:17989"/>
        <dbReference type="Rhea" id="RHEA-COMP:9863"/>
        <dbReference type="Rhea" id="RHEA-COMP:11604"/>
        <dbReference type="ChEBI" id="CHEBI:15378"/>
        <dbReference type="ChEBI" id="CHEBI:29999"/>
        <dbReference type="ChEBI" id="CHEBI:30616"/>
        <dbReference type="ChEBI" id="CHEBI:83421"/>
        <dbReference type="ChEBI" id="CHEBI:456216"/>
        <dbReference type="EC" id="2.7.11.1"/>
    </reaction>
</comment>
<dbReference type="InterPro" id="IPR036572">
    <property type="entry name" value="Doublecortin_dom_sf"/>
</dbReference>
<dbReference type="Gene3D" id="3.30.200.20">
    <property type="entry name" value="Phosphorylase Kinase, domain 1"/>
    <property type="match status" value="1"/>
</dbReference>
<reference evidence="14" key="1">
    <citation type="submission" date="2020-04" db="EMBL/GenBank/DDBJ databases">
        <authorList>
            <person name="Neveu A P."/>
        </authorList>
    </citation>
    <scope>NUCLEOTIDE SEQUENCE</scope>
    <source>
        <tissue evidence="14">Whole embryo</tissue>
    </source>
</reference>
<dbReference type="SMART" id="SM00537">
    <property type="entry name" value="DCX"/>
    <property type="match status" value="1"/>
</dbReference>
<name>A0A6F9DB78_9ASCI</name>
<keyword evidence="4" id="KW-0808">Transferase</keyword>
<evidence type="ECO:0000313" key="14">
    <source>
        <dbReference type="EMBL" id="CAB3236351.1"/>
    </source>
</evidence>
<evidence type="ECO:0000256" key="5">
    <source>
        <dbReference type="ARBA" id="ARBA00022741"/>
    </source>
</evidence>
<keyword evidence="6 14" id="KW-0418">Kinase</keyword>
<dbReference type="SMART" id="SM00220">
    <property type="entry name" value="S_TKc"/>
    <property type="match status" value="1"/>
</dbReference>
<evidence type="ECO:0000256" key="4">
    <source>
        <dbReference type="ARBA" id="ARBA00022679"/>
    </source>
</evidence>
<evidence type="ECO:0000256" key="1">
    <source>
        <dbReference type="ARBA" id="ARBA00005354"/>
    </source>
</evidence>
<dbReference type="InterPro" id="IPR011009">
    <property type="entry name" value="Kinase-like_dom_sf"/>
</dbReference>
<dbReference type="SUPFAM" id="SSF89837">
    <property type="entry name" value="Doublecortin (DC)"/>
    <property type="match status" value="1"/>
</dbReference>
<evidence type="ECO:0000256" key="8">
    <source>
        <dbReference type="ARBA" id="ARBA00047899"/>
    </source>
</evidence>
<evidence type="ECO:0000256" key="10">
    <source>
        <dbReference type="PROSITE-ProRule" id="PRU10141"/>
    </source>
</evidence>
<evidence type="ECO:0000256" key="2">
    <source>
        <dbReference type="ARBA" id="ARBA00012513"/>
    </source>
</evidence>
<evidence type="ECO:0000256" key="6">
    <source>
        <dbReference type="ARBA" id="ARBA00022777"/>
    </source>
</evidence>
<feature type="compositionally biased region" description="Basic and acidic residues" evidence="11">
    <location>
        <begin position="211"/>
        <end position="220"/>
    </location>
</feature>
<evidence type="ECO:0000259" key="12">
    <source>
        <dbReference type="PROSITE" id="PS50011"/>
    </source>
</evidence>
<dbReference type="Gene3D" id="3.10.20.230">
    <property type="entry name" value="Doublecortin domain"/>
    <property type="match status" value="1"/>
</dbReference>
<gene>
    <name evidence="14" type="primary">Dclk1</name>
</gene>
<dbReference type="PANTHER" id="PTHR24347">
    <property type="entry name" value="SERINE/THREONINE-PROTEIN KINASE"/>
    <property type="match status" value="1"/>
</dbReference>
<feature type="compositionally biased region" description="Basic and acidic residues" evidence="11">
    <location>
        <begin position="306"/>
        <end position="349"/>
    </location>
</feature>
<dbReference type="AlphaFoldDB" id="A0A6F9DB78"/>
<dbReference type="SUPFAM" id="SSF56112">
    <property type="entry name" value="Protein kinase-like (PK-like)"/>
    <property type="match status" value="1"/>
</dbReference>
<dbReference type="Pfam" id="PF00069">
    <property type="entry name" value="Pkinase"/>
    <property type="match status" value="1"/>
</dbReference>
<evidence type="ECO:0000259" key="13">
    <source>
        <dbReference type="PROSITE" id="PS50309"/>
    </source>
</evidence>
<feature type="region of interest" description="Disordered" evidence="11">
    <location>
        <begin position="469"/>
        <end position="507"/>
    </location>
</feature>